<sequence length="90" mass="9984">MEHFCLLTVENKLLSSKKEVSVNLGDDDMLSKYDSDLIAATQTVTECSSLIGALNYLGSLGWELAHITPVRIIGGTSNGTEEKYLMKRRY</sequence>
<dbReference type="RefSeq" id="WP_200066275.1">
    <property type="nucleotide sequence ID" value="NZ_JAEHFW010000002.1"/>
</dbReference>
<gene>
    <name evidence="1" type="ORF">I5M19_10440</name>
</gene>
<proteinExistence type="predicted"/>
<organism evidence="1 2">
    <name type="scientific">Mucilaginibacter segetis</name>
    <dbReference type="NCBI Taxonomy" id="2793071"/>
    <lineage>
        <taxon>Bacteria</taxon>
        <taxon>Pseudomonadati</taxon>
        <taxon>Bacteroidota</taxon>
        <taxon>Sphingobacteriia</taxon>
        <taxon>Sphingobacteriales</taxon>
        <taxon>Sphingobacteriaceae</taxon>
        <taxon>Mucilaginibacter</taxon>
    </lineage>
</organism>
<accession>A0A934PS13</accession>
<dbReference type="Proteomes" id="UP000613193">
    <property type="component" value="Unassembled WGS sequence"/>
</dbReference>
<protein>
    <submittedName>
        <fullName evidence="1">Uncharacterized protein</fullName>
    </submittedName>
</protein>
<reference evidence="1" key="1">
    <citation type="submission" date="2020-12" db="EMBL/GenBank/DDBJ databases">
        <title>Bacterial novel species Mucilaginibacter sp. SD-g isolated from soil.</title>
        <authorList>
            <person name="Jung H.-Y."/>
        </authorList>
    </citation>
    <scope>NUCLEOTIDE SEQUENCE</scope>
    <source>
        <strain evidence="1">SD-g</strain>
    </source>
</reference>
<name>A0A934PS13_9SPHI</name>
<evidence type="ECO:0000313" key="1">
    <source>
        <dbReference type="EMBL" id="MBK0379729.1"/>
    </source>
</evidence>
<dbReference type="AlphaFoldDB" id="A0A934PS13"/>
<evidence type="ECO:0000313" key="2">
    <source>
        <dbReference type="Proteomes" id="UP000613193"/>
    </source>
</evidence>
<dbReference type="EMBL" id="JAEHFW010000002">
    <property type="protein sequence ID" value="MBK0379729.1"/>
    <property type="molecule type" value="Genomic_DNA"/>
</dbReference>
<keyword evidence="2" id="KW-1185">Reference proteome</keyword>
<comment type="caution">
    <text evidence="1">The sequence shown here is derived from an EMBL/GenBank/DDBJ whole genome shotgun (WGS) entry which is preliminary data.</text>
</comment>